<dbReference type="GO" id="GO:0046872">
    <property type="term" value="F:metal ion binding"/>
    <property type="evidence" value="ECO:0007669"/>
    <property type="project" value="UniProtKB-KW"/>
</dbReference>
<evidence type="ECO:0000256" key="1">
    <source>
        <dbReference type="ARBA" id="ARBA00004573"/>
    </source>
</evidence>
<accession>F6R2I4</accession>
<dbReference type="Pfam" id="PF00090">
    <property type="entry name" value="TSP_1"/>
    <property type="match status" value="1"/>
</dbReference>
<dbReference type="Pfam" id="PF00264">
    <property type="entry name" value="Tyrosinase"/>
    <property type="match status" value="1"/>
</dbReference>
<evidence type="ECO:0000256" key="2">
    <source>
        <dbReference type="ARBA" id="ARBA00009928"/>
    </source>
</evidence>
<dbReference type="GO" id="GO:0004503">
    <property type="term" value="F:tyrosinase activity"/>
    <property type="evidence" value="ECO:0000318"/>
    <property type="project" value="GO_Central"/>
</dbReference>
<reference evidence="8" key="1">
    <citation type="journal article" date="2002" name="Science">
        <title>The draft genome of Ciona intestinalis: insights into chordate and vertebrate origins.</title>
        <authorList>
            <person name="Dehal P."/>
            <person name="Satou Y."/>
            <person name="Campbell R.K."/>
            <person name="Chapman J."/>
            <person name="Degnan B."/>
            <person name="De Tomaso A."/>
            <person name="Davidson B."/>
            <person name="Di Gregorio A."/>
            <person name="Gelpke M."/>
            <person name="Goodstein D.M."/>
            <person name="Harafuji N."/>
            <person name="Hastings K.E."/>
            <person name="Ho I."/>
            <person name="Hotta K."/>
            <person name="Huang W."/>
            <person name="Kawashima T."/>
            <person name="Lemaire P."/>
            <person name="Martinez D."/>
            <person name="Meinertzhagen I.A."/>
            <person name="Necula S."/>
            <person name="Nonaka M."/>
            <person name="Putnam N."/>
            <person name="Rash S."/>
            <person name="Saiga H."/>
            <person name="Satake M."/>
            <person name="Terry A."/>
            <person name="Yamada L."/>
            <person name="Wang H.G."/>
            <person name="Awazu S."/>
            <person name="Azumi K."/>
            <person name="Boore J."/>
            <person name="Branno M."/>
            <person name="Chin-Bow S."/>
            <person name="DeSantis R."/>
            <person name="Doyle S."/>
            <person name="Francino P."/>
            <person name="Keys D.N."/>
            <person name="Haga S."/>
            <person name="Hayashi H."/>
            <person name="Hino K."/>
            <person name="Imai K.S."/>
            <person name="Inaba K."/>
            <person name="Kano S."/>
            <person name="Kobayashi K."/>
            <person name="Kobayashi M."/>
            <person name="Lee B.I."/>
            <person name="Makabe K.W."/>
            <person name="Manohar C."/>
            <person name="Matassi G."/>
            <person name="Medina M."/>
            <person name="Mochizuki Y."/>
            <person name="Mount S."/>
            <person name="Morishita T."/>
            <person name="Miura S."/>
            <person name="Nakayama A."/>
            <person name="Nishizaka S."/>
            <person name="Nomoto H."/>
            <person name="Ohta F."/>
            <person name="Oishi K."/>
            <person name="Rigoutsos I."/>
            <person name="Sano M."/>
            <person name="Sasaki A."/>
            <person name="Sasakura Y."/>
            <person name="Shoguchi E."/>
            <person name="Shin-i T."/>
            <person name="Spagnuolo A."/>
            <person name="Stainier D."/>
            <person name="Suzuki M.M."/>
            <person name="Tassy O."/>
            <person name="Takatori N."/>
            <person name="Tokuoka M."/>
            <person name="Yagi K."/>
            <person name="Yoshizaki F."/>
            <person name="Wada S."/>
            <person name="Zhang C."/>
            <person name="Hyatt P.D."/>
            <person name="Larimer F."/>
            <person name="Detter C."/>
            <person name="Doggett N."/>
            <person name="Glavina T."/>
            <person name="Hawkins T."/>
            <person name="Richardson P."/>
            <person name="Lucas S."/>
            <person name="Kohara Y."/>
            <person name="Levine M."/>
            <person name="Satoh N."/>
            <person name="Rokhsar D.S."/>
        </authorList>
    </citation>
    <scope>NUCLEOTIDE SEQUENCE [LARGE SCALE GENOMIC DNA]</scope>
</reference>
<evidence type="ECO:0000256" key="4">
    <source>
        <dbReference type="ARBA" id="ARBA00023008"/>
    </source>
</evidence>
<dbReference type="FunFam" id="1.10.1280.10:FF:000014">
    <property type="entry name" value="hemocyanin A-type, units Ode to Odg-like"/>
    <property type="match status" value="1"/>
</dbReference>
<dbReference type="AlphaFoldDB" id="F6R2I4"/>
<dbReference type="Proteomes" id="UP000008144">
    <property type="component" value="Chromosome 10"/>
</dbReference>
<keyword evidence="5" id="KW-0470">Melanin biosynthesis</keyword>
<evidence type="ECO:0000313" key="7">
    <source>
        <dbReference type="Ensembl" id="ENSCINP00000018374.3"/>
    </source>
</evidence>
<dbReference type="Gene3D" id="1.10.1280.10">
    <property type="entry name" value="Di-copper center containing domain from catechol oxidase"/>
    <property type="match status" value="1"/>
</dbReference>
<accession>A0A1W2WIV2</accession>
<dbReference type="STRING" id="7719.ENSCINP00000018374"/>
<evidence type="ECO:0000313" key="8">
    <source>
        <dbReference type="Proteomes" id="UP000008144"/>
    </source>
</evidence>
<dbReference type="EMBL" id="EAAA01000472">
    <property type="status" value="NOT_ANNOTATED_CDS"/>
    <property type="molecule type" value="Genomic_DNA"/>
</dbReference>
<dbReference type="PANTHER" id="PTHR11474">
    <property type="entry name" value="TYROSINASE FAMILY MEMBER"/>
    <property type="match status" value="1"/>
</dbReference>
<keyword evidence="8" id="KW-1185">Reference proteome</keyword>
<dbReference type="InterPro" id="IPR002227">
    <property type="entry name" value="Tyrosinase_Cu-bd"/>
</dbReference>
<dbReference type="OMA" id="FAYKERY"/>
<dbReference type="SUPFAM" id="SSF82895">
    <property type="entry name" value="TSP-1 type 1 repeat"/>
    <property type="match status" value="1"/>
</dbReference>
<dbReference type="Ensembl" id="ENSCINT00000018374.3">
    <property type="protein sequence ID" value="ENSCINP00000018374.3"/>
    <property type="gene ID" value="ENSCING00000009054.3"/>
</dbReference>
<dbReference type="PANTHER" id="PTHR11474:SF126">
    <property type="entry name" value="TYROSINASE-LIKE PROTEIN TYR-1-RELATED"/>
    <property type="match status" value="1"/>
</dbReference>
<sequence length="422" mass="49856">MFGDWSTWSSCIVSEWGGVQHRGRLCKTKLGRSANNRCVGAGSQSRSCSKVTRDFRIRKNLLDLTDEELHDFIQGFTKFKQDHSLFGYLNIAKWHGWPNRCPWYKHRIEEHKNGHCSWHNHPMFLPWHRLIMVQLELGLSRHMKNKTLGIPYWDWTDPTYKGIPDLVKNPTIYDPILKEYVPNPFYRTYVPSHPLVNNQTLYNYRAVERAGFLRHNLMLKNIIQAVNMPNYEFFDMTEIDAHGQVHNCMCVSKGGNCTYSMLKTAYSCFDSAFFLHHSQIDRVYALYQKLRHVLGTQDWTKESFLDAYKREHFFDFFNRPDVSGSWDWPMSPFCNASMNPSYVTLNENSWTVANSYYYQELFGYKYDSFDFARRDWKLLLKDLKQSYESKYYGKVVPYFSHLGKDLGEISHQSIFFTGDCTV</sequence>
<name>F6R2I4_CIOIN</name>
<dbReference type="Gene3D" id="2.20.100.10">
    <property type="entry name" value="Thrombospondin type-1 (TSP1) repeat"/>
    <property type="match status" value="1"/>
</dbReference>
<reference evidence="7" key="4">
    <citation type="submission" date="2025-09" db="UniProtKB">
        <authorList>
            <consortium name="Ensembl"/>
        </authorList>
    </citation>
    <scope>IDENTIFICATION</scope>
</reference>
<evidence type="ECO:0000256" key="3">
    <source>
        <dbReference type="ARBA" id="ARBA00022723"/>
    </source>
</evidence>
<evidence type="ECO:0000259" key="6">
    <source>
        <dbReference type="PROSITE" id="PS00497"/>
    </source>
</evidence>
<reference evidence="7" key="3">
    <citation type="submission" date="2025-08" db="UniProtKB">
        <authorList>
            <consortium name="Ensembl"/>
        </authorList>
    </citation>
    <scope>IDENTIFICATION</scope>
</reference>
<organism evidence="7 8">
    <name type="scientific">Ciona intestinalis</name>
    <name type="common">Transparent sea squirt</name>
    <name type="synonym">Ascidia intestinalis</name>
    <dbReference type="NCBI Taxonomy" id="7719"/>
    <lineage>
        <taxon>Eukaryota</taxon>
        <taxon>Metazoa</taxon>
        <taxon>Chordata</taxon>
        <taxon>Tunicata</taxon>
        <taxon>Ascidiacea</taxon>
        <taxon>Phlebobranchia</taxon>
        <taxon>Cionidae</taxon>
        <taxon>Ciona</taxon>
    </lineage>
</organism>
<dbReference type="HOGENOM" id="CLU_053703_0_0_1"/>
<dbReference type="InterPro" id="IPR008922">
    <property type="entry name" value="Di-copper_centre_dom_sf"/>
</dbReference>
<protein>
    <recommendedName>
        <fullName evidence="6">Tyrosinase copper-binding domain-containing protein</fullName>
    </recommendedName>
</protein>
<dbReference type="GO" id="GO:0031410">
    <property type="term" value="C:cytoplasmic vesicle"/>
    <property type="evidence" value="ECO:0007669"/>
    <property type="project" value="UniProtKB-ARBA"/>
</dbReference>
<dbReference type="KEGG" id="cin:100179878"/>
<comment type="subcellular location">
    <subcellularLocation>
        <location evidence="1">Melanosome membrane</location>
        <topology evidence="1">Single-pass type I membrane protein</topology>
    </subcellularLocation>
</comment>
<dbReference type="InterPro" id="IPR036383">
    <property type="entry name" value="TSP1_rpt_sf"/>
</dbReference>
<feature type="domain" description="Tyrosinase copper-binding" evidence="6">
    <location>
        <begin position="119"/>
        <end position="136"/>
    </location>
</feature>
<dbReference type="GeneTree" id="ENSGT00940000155336"/>
<reference evidence="7" key="2">
    <citation type="journal article" date="2008" name="Genome Biol.">
        <title>Improved genome assembly and evidence-based global gene model set for the chordate Ciona intestinalis: new insight into intron and operon populations.</title>
        <authorList>
            <person name="Satou Y."/>
            <person name="Mineta K."/>
            <person name="Ogasawara M."/>
            <person name="Sasakura Y."/>
            <person name="Shoguchi E."/>
            <person name="Ueno K."/>
            <person name="Yamada L."/>
            <person name="Matsumoto J."/>
            <person name="Wasserscheid J."/>
            <person name="Dewar K."/>
            <person name="Wiley G.B."/>
            <person name="Macmil S.L."/>
            <person name="Roe B.A."/>
            <person name="Zeller R.W."/>
            <person name="Hastings K.E."/>
            <person name="Lemaire P."/>
            <person name="Lindquist E."/>
            <person name="Endo T."/>
            <person name="Hotta K."/>
            <person name="Inaba K."/>
        </authorList>
    </citation>
    <scope>NUCLEOTIDE SEQUENCE [LARGE SCALE GENOMIC DNA]</scope>
    <source>
        <strain evidence="7">wild type</strain>
    </source>
</reference>
<dbReference type="PROSITE" id="PS00497">
    <property type="entry name" value="TYROSINASE_1"/>
    <property type="match status" value="1"/>
</dbReference>
<keyword evidence="4" id="KW-0186">Copper</keyword>
<dbReference type="PRINTS" id="PR00092">
    <property type="entry name" value="TYROSINASE"/>
</dbReference>
<dbReference type="GeneID" id="100179878"/>
<dbReference type="InterPro" id="IPR000884">
    <property type="entry name" value="TSP1_rpt"/>
</dbReference>
<dbReference type="SUPFAM" id="SSF48056">
    <property type="entry name" value="Di-copper centre-containing domain"/>
    <property type="match status" value="1"/>
</dbReference>
<evidence type="ECO:0000256" key="5">
    <source>
        <dbReference type="ARBA" id="ARBA00023101"/>
    </source>
</evidence>
<comment type="similarity">
    <text evidence="2">Belongs to the tyrosinase family.</text>
</comment>
<dbReference type="InParanoid" id="F6R2I4"/>
<proteinExistence type="inferred from homology"/>
<dbReference type="GO" id="GO:0042438">
    <property type="term" value="P:melanin biosynthetic process"/>
    <property type="evidence" value="ECO:0007669"/>
    <property type="project" value="UniProtKB-KW"/>
</dbReference>
<dbReference type="InterPro" id="IPR050316">
    <property type="entry name" value="Tyrosinase/Hemocyanin"/>
</dbReference>
<keyword evidence="3" id="KW-0479">Metal-binding</keyword>
<dbReference type="OrthoDB" id="6132182at2759"/>